<feature type="domain" description="IstB-like ATP-binding" evidence="3">
    <location>
        <begin position="13"/>
        <end position="247"/>
    </location>
</feature>
<keyword evidence="2 4" id="KW-0067">ATP-binding</keyword>
<dbReference type="InterPro" id="IPR027417">
    <property type="entry name" value="P-loop_NTPase"/>
</dbReference>
<dbReference type="RefSeq" id="WP_154535635.1">
    <property type="nucleotide sequence ID" value="NZ_VUNG01000083.1"/>
</dbReference>
<dbReference type="GO" id="GO:0006260">
    <property type="term" value="P:DNA replication"/>
    <property type="evidence" value="ECO:0007669"/>
    <property type="project" value="TreeGrafter"/>
</dbReference>
<dbReference type="NCBIfam" id="NF038214">
    <property type="entry name" value="IS21_help_AAA"/>
    <property type="match status" value="1"/>
</dbReference>
<dbReference type="CDD" id="cd00009">
    <property type="entry name" value="AAA"/>
    <property type="match status" value="1"/>
</dbReference>
<name>A0A7K0KJM2_9BACT</name>
<accession>A0A7K0KJM2</accession>
<dbReference type="PANTHER" id="PTHR30050">
    <property type="entry name" value="CHROMOSOMAL REPLICATION INITIATOR PROTEIN DNAA"/>
    <property type="match status" value="1"/>
</dbReference>
<dbReference type="GO" id="GO:0005524">
    <property type="term" value="F:ATP binding"/>
    <property type="evidence" value="ECO:0007669"/>
    <property type="project" value="UniProtKB-KW"/>
</dbReference>
<gene>
    <name evidence="4" type="ORF">FYJ73_15455</name>
</gene>
<evidence type="ECO:0000256" key="2">
    <source>
        <dbReference type="ARBA" id="ARBA00022840"/>
    </source>
</evidence>
<sequence>MNGNLITDDIRTYAKCLRLSNFAQNCSDYFHKAQIDKPTYQDFILNVLKTEVEERQKRELQRRIKKAKLPRSSNLDSFDFNHSAGITRMQLGQLRELAWLDQMYNIILMGPSGTGKTYITGGLIRDAVLKGYKAQFIPMDQLVEILRMKDVSTSAMSAYKHLTKCNLVGIDDIMLMPMKKEEAVAFFNLVNLLYENASLVITTNKAPTEWVEILQDEVLATALLDRILYHCDIIKLTGSSYRMENRSGFLNKNTYSSTSNQQKNETEE</sequence>
<dbReference type="Gene3D" id="3.40.50.300">
    <property type="entry name" value="P-loop containing nucleotide triphosphate hydrolases"/>
    <property type="match status" value="1"/>
</dbReference>
<keyword evidence="5" id="KW-1185">Reference proteome</keyword>
<proteinExistence type="predicted"/>
<dbReference type="InterPro" id="IPR047661">
    <property type="entry name" value="IstB"/>
</dbReference>
<evidence type="ECO:0000256" key="1">
    <source>
        <dbReference type="ARBA" id="ARBA00022741"/>
    </source>
</evidence>
<dbReference type="InterPro" id="IPR002611">
    <property type="entry name" value="IstB_ATP-bd"/>
</dbReference>
<dbReference type="InterPro" id="IPR028350">
    <property type="entry name" value="DNAC/IstB-like"/>
</dbReference>
<dbReference type="PIRSF" id="PIRSF003073">
    <property type="entry name" value="DNAC_TnpB_IstB"/>
    <property type="match status" value="1"/>
</dbReference>
<protein>
    <submittedName>
        <fullName evidence="4">ATP-binding protein</fullName>
    </submittedName>
</protein>
<evidence type="ECO:0000313" key="4">
    <source>
        <dbReference type="EMBL" id="MST86042.1"/>
    </source>
</evidence>
<comment type="caution">
    <text evidence="4">The sequence shown here is derived from an EMBL/GenBank/DDBJ whole genome shotgun (WGS) entry which is preliminary data.</text>
</comment>
<dbReference type="AlphaFoldDB" id="A0A7K0KJM2"/>
<evidence type="ECO:0000313" key="5">
    <source>
        <dbReference type="Proteomes" id="UP000438914"/>
    </source>
</evidence>
<dbReference type="Proteomes" id="UP000438914">
    <property type="component" value="Unassembled WGS sequence"/>
</dbReference>
<dbReference type="EMBL" id="VUNG01000083">
    <property type="protein sequence ID" value="MST86042.1"/>
    <property type="molecule type" value="Genomic_DNA"/>
</dbReference>
<keyword evidence="1" id="KW-0547">Nucleotide-binding</keyword>
<evidence type="ECO:0000259" key="3">
    <source>
        <dbReference type="Pfam" id="PF01695"/>
    </source>
</evidence>
<organism evidence="4 5">
    <name type="scientific">Hallella mizrahii</name>
    <dbReference type="NCBI Taxonomy" id="2606637"/>
    <lineage>
        <taxon>Bacteria</taxon>
        <taxon>Pseudomonadati</taxon>
        <taxon>Bacteroidota</taxon>
        <taxon>Bacteroidia</taxon>
        <taxon>Bacteroidales</taxon>
        <taxon>Prevotellaceae</taxon>
        <taxon>Hallella</taxon>
    </lineage>
</organism>
<dbReference type="PANTHER" id="PTHR30050:SF4">
    <property type="entry name" value="ATP-BINDING PROTEIN RV3427C IN INSERTION SEQUENCE-RELATED"/>
    <property type="match status" value="1"/>
</dbReference>
<dbReference type="Pfam" id="PF01695">
    <property type="entry name" value="IstB_IS21"/>
    <property type="match status" value="1"/>
</dbReference>
<reference evidence="4 5" key="1">
    <citation type="submission" date="2019-08" db="EMBL/GenBank/DDBJ databases">
        <title>In-depth cultivation of the pig gut microbiome towards novel bacterial diversity and tailored functional studies.</title>
        <authorList>
            <person name="Wylensek D."/>
            <person name="Hitch T.C.A."/>
            <person name="Clavel T."/>
        </authorList>
    </citation>
    <scope>NUCLEOTIDE SEQUENCE [LARGE SCALE GENOMIC DNA]</scope>
    <source>
        <strain evidence="4 5">LKV-178-WT-2A</strain>
    </source>
</reference>
<dbReference type="SUPFAM" id="SSF52540">
    <property type="entry name" value="P-loop containing nucleoside triphosphate hydrolases"/>
    <property type="match status" value="1"/>
</dbReference>